<dbReference type="PANTHER" id="PTHR40077">
    <property type="entry name" value="MEMBRANE PROTEIN-RELATED"/>
    <property type="match status" value="1"/>
</dbReference>
<name>A0A5J6Z633_9CORY</name>
<feature type="transmembrane region" description="Helical" evidence="6">
    <location>
        <begin position="125"/>
        <end position="145"/>
    </location>
</feature>
<dbReference type="InterPro" id="IPR023845">
    <property type="entry name" value="DUF3817_TM"/>
</dbReference>
<evidence type="ECO:0000256" key="2">
    <source>
        <dbReference type="ARBA" id="ARBA00022475"/>
    </source>
</evidence>
<dbReference type="Proteomes" id="UP000326711">
    <property type="component" value="Chromosome"/>
</dbReference>
<sequence length="153" mass="16533">MTPKSLYSTVAVGETITWALLLTGMALKYSGTTEAFMPTAGGIHGFVFLCFCVSTVVIWVNNQWPAGRGVLGLASAIVPFATIPFEKSAEKAGLLDAQWRFREGDDSQPGNFPEKILAFVVRQPLLASVIALVAVIIVFLILLSLGSPLEWFK</sequence>
<keyword evidence="3 6" id="KW-0812">Transmembrane</keyword>
<reference evidence="9" key="1">
    <citation type="submission" date="2019-10" db="EMBL/GenBank/DDBJ databases">
        <title>Complete genome sequence of Corynebacterium urogenitalis DSM 108747, isolated from the genital tract of a cow.</title>
        <authorList>
            <person name="Ruckert C."/>
            <person name="Ballas P."/>
            <person name="Wagener K."/>
            <person name="Drillich M."/>
            <person name="Kaempfer P."/>
            <person name="Busse H.-J."/>
            <person name="Ehling-Schulz M."/>
        </authorList>
    </citation>
    <scope>NUCLEOTIDE SEQUENCE [LARGE SCALE GENOMIC DNA]</scope>
    <source>
        <strain evidence="9">LMM 1652</strain>
    </source>
</reference>
<feature type="domain" description="DUF3817" evidence="7">
    <location>
        <begin position="6"/>
        <end position="90"/>
    </location>
</feature>
<dbReference type="RefSeq" id="WP_151902804.1">
    <property type="nucleotide sequence ID" value="NZ_CP045032.1"/>
</dbReference>
<dbReference type="EMBL" id="CP045032">
    <property type="protein sequence ID" value="QFQ02444.1"/>
    <property type="molecule type" value="Genomic_DNA"/>
</dbReference>
<comment type="subcellular location">
    <subcellularLocation>
        <location evidence="1">Cell membrane</location>
        <topology evidence="1">Multi-pass membrane protein</topology>
    </subcellularLocation>
</comment>
<evidence type="ECO:0000256" key="5">
    <source>
        <dbReference type="ARBA" id="ARBA00023136"/>
    </source>
</evidence>
<dbReference type="NCBIfam" id="TIGR03954">
    <property type="entry name" value="integ_memb_HG"/>
    <property type="match status" value="1"/>
</dbReference>
<keyword evidence="2" id="KW-1003">Cell membrane</keyword>
<accession>A0A5J6Z633</accession>
<evidence type="ECO:0000313" key="8">
    <source>
        <dbReference type="EMBL" id="QFQ02444.1"/>
    </source>
</evidence>
<dbReference type="GO" id="GO:0005886">
    <property type="term" value="C:plasma membrane"/>
    <property type="evidence" value="ECO:0007669"/>
    <property type="project" value="UniProtKB-SubCell"/>
</dbReference>
<evidence type="ECO:0000259" key="7">
    <source>
        <dbReference type="Pfam" id="PF12823"/>
    </source>
</evidence>
<feature type="transmembrane region" description="Helical" evidence="6">
    <location>
        <begin position="39"/>
        <end position="60"/>
    </location>
</feature>
<dbReference type="AlphaFoldDB" id="A0A5J6Z633"/>
<organism evidence="8 9">
    <name type="scientific">Corynebacterium urogenitale</name>
    <dbReference type="NCBI Taxonomy" id="2487892"/>
    <lineage>
        <taxon>Bacteria</taxon>
        <taxon>Bacillati</taxon>
        <taxon>Actinomycetota</taxon>
        <taxon>Actinomycetes</taxon>
        <taxon>Mycobacteriales</taxon>
        <taxon>Corynebacteriaceae</taxon>
        <taxon>Corynebacterium</taxon>
    </lineage>
</organism>
<keyword evidence="4 6" id="KW-1133">Transmembrane helix</keyword>
<evidence type="ECO:0000256" key="1">
    <source>
        <dbReference type="ARBA" id="ARBA00004651"/>
    </source>
</evidence>
<dbReference type="KEGG" id="cuo:CUROG_05375"/>
<protein>
    <recommendedName>
        <fullName evidence="7">DUF3817 domain-containing protein</fullName>
    </recommendedName>
</protein>
<proteinExistence type="predicted"/>
<keyword evidence="9" id="KW-1185">Reference proteome</keyword>
<gene>
    <name evidence="8" type="ORF">CUROG_05375</name>
</gene>
<dbReference type="OrthoDB" id="3396203at2"/>
<dbReference type="PANTHER" id="PTHR40077:SF1">
    <property type="entry name" value="MEMBRANE PROTEIN"/>
    <property type="match status" value="1"/>
</dbReference>
<feature type="transmembrane region" description="Helical" evidence="6">
    <location>
        <begin position="6"/>
        <end position="27"/>
    </location>
</feature>
<evidence type="ECO:0000256" key="6">
    <source>
        <dbReference type="SAM" id="Phobius"/>
    </source>
</evidence>
<evidence type="ECO:0000313" key="9">
    <source>
        <dbReference type="Proteomes" id="UP000326711"/>
    </source>
</evidence>
<keyword evidence="5 6" id="KW-0472">Membrane</keyword>
<evidence type="ECO:0000256" key="4">
    <source>
        <dbReference type="ARBA" id="ARBA00022989"/>
    </source>
</evidence>
<dbReference type="Pfam" id="PF12823">
    <property type="entry name" value="DUF3817"/>
    <property type="match status" value="1"/>
</dbReference>
<evidence type="ECO:0000256" key="3">
    <source>
        <dbReference type="ARBA" id="ARBA00022692"/>
    </source>
</evidence>